<dbReference type="InterPro" id="IPR036249">
    <property type="entry name" value="Thioredoxin-like_sf"/>
</dbReference>
<dbReference type="AlphaFoldDB" id="A0A0C2CR85"/>
<dbReference type="Pfam" id="PF03190">
    <property type="entry name" value="Thioredox_DsbH"/>
    <property type="match status" value="1"/>
</dbReference>
<evidence type="ECO:0000256" key="1">
    <source>
        <dbReference type="SAM" id="MobiDB-lite"/>
    </source>
</evidence>
<protein>
    <submittedName>
        <fullName evidence="3">Thymidylate kinase</fullName>
    </submittedName>
</protein>
<accession>A0A0C2CR85</accession>
<evidence type="ECO:0000313" key="3">
    <source>
        <dbReference type="EMBL" id="KIG13681.1"/>
    </source>
</evidence>
<proteinExistence type="predicted"/>
<gene>
    <name evidence="3" type="ORF">DB30_07889</name>
</gene>
<reference evidence="3 4" key="1">
    <citation type="submission" date="2014-12" db="EMBL/GenBank/DDBJ databases">
        <title>Genome assembly of Enhygromyxa salina DSM 15201.</title>
        <authorList>
            <person name="Sharma G."/>
            <person name="Subramanian S."/>
        </authorList>
    </citation>
    <scope>NUCLEOTIDE SEQUENCE [LARGE SCALE GENOMIC DNA]</scope>
    <source>
        <strain evidence="3 4">DSM 15201</strain>
    </source>
</reference>
<dbReference type="SUPFAM" id="SSF48208">
    <property type="entry name" value="Six-hairpin glycosidases"/>
    <property type="match status" value="2"/>
</dbReference>
<dbReference type="GO" id="GO:0016301">
    <property type="term" value="F:kinase activity"/>
    <property type="evidence" value="ECO:0007669"/>
    <property type="project" value="UniProtKB-KW"/>
</dbReference>
<dbReference type="PANTHER" id="PTHR42899">
    <property type="entry name" value="SPERMATOGENESIS-ASSOCIATED PROTEIN 20"/>
    <property type="match status" value="1"/>
</dbReference>
<evidence type="ECO:0000259" key="2">
    <source>
        <dbReference type="Pfam" id="PF03190"/>
    </source>
</evidence>
<keyword evidence="3" id="KW-0418">Kinase</keyword>
<keyword evidence="3" id="KW-0808">Transferase</keyword>
<organism evidence="3 4">
    <name type="scientific">Enhygromyxa salina</name>
    <dbReference type="NCBI Taxonomy" id="215803"/>
    <lineage>
        <taxon>Bacteria</taxon>
        <taxon>Pseudomonadati</taxon>
        <taxon>Myxococcota</taxon>
        <taxon>Polyangia</taxon>
        <taxon>Nannocystales</taxon>
        <taxon>Nannocystaceae</taxon>
        <taxon>Enhygromyxa</taxon>
    </lineage>
</organism>
<name>A0A0C2CR85_9BACT</name>
<dbReference type="RefSeq" id="WP_052555340.1">
    <property type="nucleotide sequence ID" value="NZ_JMCC02000090.1"/>
</dbReference>
<evidence type="ECO:0000313" key="4">
    <source>
        <dbReference type="Proteomes" id="UP000031599"/>
    </source>
</evidence>
<feature type="domain" description="Spermatogenesis-associated protein 20-like TRX" evidence="2">
    <location>
        <begin position="10"/>
        <end position="169"/>
    </location>
</feature>
<dbReference type="SUPFAM" id="SSF52833">
    <property type="entry name" value="Thioredoxin-like"/>
    <property type="match status" value="1"/>
</dbReference>
<dbReference type="EMBL" id="JMCC02000090">
    <property type="protein sequence ID" value="KIG13681.1"/>
    <property type="molecule type" value="Genomic_DNA"/>
</dbReference>
<dbReference type="InterPro" id="IPR024705">
    <property type="entry name" value="Ssp411"/>
</dbReference>
<dbReference type="PANTHER" id="PTHR42899:SF1">
    <property type="entry name" value="SPERMATOGENESIS-ASSOCIATED PROTEIN 20"/>
    <property type="match status" value="1"/>
</dbReference>
<dbReference type="CDD" id="cd02955">
    <property type="entry name" value="SSP411"/>
    <property type="match status" value="1"/>
</dbReference>
<dbReference type="Gene3D" id="3.40.30.10">
    <property type="entry name" value="Glutaredoxin"/>
    <property type="match status" value="1"/>
</dbReference>
<comment type="caution">
    <text evidence="3">The sequence shown here is derived from an EMBL/GenBank/DDBJ whole genome shotgun (WGS) entry which is preliminary data.</text>
</comment>
<sequence length="727" mass="79047">MSDPNQPSGPNRLADSTSPYLRQHANNPVDWYGWGPEALARAKHEDKPILLSVGYSACHWCHVMAHESFEDPAIAALMNAHFVNIKVDREERPDIDAIYQKVVALMGQGGGWPLTVFLTPDQRPFYGGTYFPAQDRYGRPGFAKLLVALSELWTERRDDALSQAQAFMNGFAELAKSIDEDAASGVDLSLASPGAWADAGRRLVERIDPQWGGLGRAPKFPNVPGLQLLLGRSRDQPQGDAGPALRLTLEKMWRGGIYDHLRGGFARYSTDREWLIPHFEKMLYDNALLLALYAEASVAFGATGPLAYLRRVVEETADYLTADMRSEGEAFYSATDADSEGVEGKYFCWTPAQLEDALGEAMGKTFARAHGVTRDGNFEHGMSALHRPEPIPPALDLELAPARAKLLELRYGRVPPLRDEKLLTAWNALAISGFCRAAEAAHVWGEAKRVEQWTNVARRAAETILTTHRDADTRLLRASYYPQSARFDPCSASPPRASTPSLRSGPLVGPSGGTLRSVGQGVAHTRAYLEDVALLGRACLDLHELTLEPRWHDEAEALARELMAHYAREGGGFFTTADDGEQLIERTESQHDSPLPSGLAAAVELLARLDLGGPAGHGAPPGTREQIEQTLSRFPTASAQPFAFAGLINAAQWASDRAVHVTIRAASPEQGQALAAAIRERRGSLASPVAISFMIRPEAAGADALVCRAQTCSMPITEIEALLAALG</sequence>
<dbReference type="Proteomes" id="UP000031599">
    <property type="component" value="Unassembled WGS sequence"/>
</dbReference>
<dbReference type="InterPro" id="IPR004879">
    <property type="entry name" value="Ssp411-like_TRX"/>
</dbReference>
<dbReference type="GO" id="GO:0005975">
    <property type="term" value="P:carbohydrate metabolic process"/>
    <property type="evidence" value="ECO:0007669"/>
    <property type="project" value="InterPro"/>
</dbReference>
<feature type="region of interest" description="Disordered" evidence="1">
    <location>
        <begin position="488"/>
        <end position="508"/>
    </location>
</feature>
<dbReference type="PIRSF" id="PIRSF006402">
    <property type="entry name" value="UCP006402_thioredoxin"/>
    <property type="match status" value="1"/>
</dbReference>
<dbReference type="InterPro" id="IPR008928">
    <property type="entry name" value="6-hairpin_glycosidase_sf"/>
</dbReference>